<name>C6CIE9_DICC1</name>
<evidence type="ECO:0000256" key="3">
    <source>
        <dbReference type="ARBA" id="ARBA00010418"/>
    </source>
</evidence>
<dbReference type="AlphaFoldDB" id="C6CIE9"/>
<dbReference type="Proteomes" id="UP000002735">
    <property type="component" value="Chromosome"/>
</dbReference>
<feature type="domain" description="Rhamnogalacturonan lyase" evidence="8">
    <location>
        <begin position="448"/>
        <end position="603"/>
    </location>
</feature>
<dbReference type="EC" id="4.2.2.23" evidence="4"/>
<comment type="subcellular location">
    <subcellularLocation>
        <location evidence="2">Secreted</location>
    </subcellularLocation>
</comment>
<sequence length="605" mass="66732">MSSPFNEGKAGNHIQPVSSSWVRVVSMTWIKGKTYMQGRTYLIAVSLLCSSLAQAASSSDVSMALSGMKAQIDNGLVSVAIGSDGSIGTLSNGSQNLIDKANSQVNALGKSSTGYLDYYSGSFLKFKPQQISVIENSKDIVHVAYIDNETSTLSLEYHFIVRRGVSGIYSYAVARNDTSSNLTVSELRGVYRFNPFLLDHISNGIRTTKPYLYSQLNNFEKIQDETWKLPDGSYYSKYDFAGYMRKTPVWGVYGNNIGAWIIPGSTEYMSGDDTKQDLMVHQDGLAIMYMTGSHFGTPDLIAPPGWQKLYGPWLLYVNAGSDDQMYRDALTRSQQEIADWPYKWVNDSRFPLDRTSVTGSINTTQPLNVTLSSSLNEASDVQTLGYAFTTNTDSQGNFRFDKVRKGKYTLTVYANGGNRPGVLYSDVVNVTGATQIPAIQLSEAAPVVWSIGKSDRLASEFRFGDQLRNYHWQNDVPANLAYTVGQSSPAQDWYYAQTNPGSWNVNYVDRADGSGRVLNVAFAAASNRGMTNPTTPSLSVLVNGTKVKDIQYDNDKALYRGAMNSGKYHYERISIDSGLLRDGNNTITFTLNGGTFMYDAVTLTK</sequence>
<dbReference type="GO" id="GO:0102210">
    <property type="term" value="F:rhamnogalacturonan endolyase activity"/>
    <property type="evidence" value="ECO:0007669"/>
    <property type="project" value="UniProtKB-EC"/>
</dbReference>
<dbReference type="GO" id="GO:0005975">
    <property type="term" value="P:carbohydrate metabolic process"/>
    <property type="evidence" value="ECO:0007669"/>
    <property type="project" value="InterPro"/>
</dbReference>
<protein>
    <recommendedName>
        <fullName evidence="4">rhamnogalacturonan endolyase</fullName>
        <ecNumber evidence="4">4.2.2.23</ecNumber>
    </recommendedName>
</protein>
<dbReference type="PANTHER" id="PTHR32018">
    <property type="entry name" value="RHAMNOGALACTURONATE LYASE FAMILY PROTEIN"/>
    <property type="match status" value="1"/>
</dbReference>
<evidence type="ECO:0000256" key="2">
    <source>
        <dbReference type="ARBA" id="ARBA00004613"/>
    </source>
</evidence>
<feature type="domain" description="Rhamnogalacturonan lyase" evidence="9">
    <location>
        <begin position="376"/>
        <end position="431"/>
    </location>
</feature>
<dbReference type="SUPFAM" id="SSF49785">
    <property type="entry name" value="Galactose-binding domain-like"/>
    <property type="match status" value="1"/>
</dbReference>
<dbReference type="CDD" id="cd10317">
    <property type="entry name" value="RGL4_C"/>
    <property type="match status" value="1"/>
</dbReference>
<evidence type="ECO:0000256" key="1">
    <source>
        <dbReference type="ARBA" id="ARBA00001324"/>
    </source>
</evidence>
<dbReference type="KEGG" id="dze:Dd1591_2152"/>
<dbReference type="HOGENOM" id="CLU_021767_2_0_6"/>
<dbReference type="PANTHER" id="PTHR32018:SF1">
    <property type="entry name" value="RHAMNOGALACTURONAN ENDOLYASE"/>
    <property type="match status" value="1"/>
</dbReference>
<dbReference type="Pfam" id="PF14686">
    <property type="entry name" value="fn3_3"/>
    <property type="match status" value="1"/>
</dbReference>
<dbReference type="EMBL" id="CP001655">
    <property type="protein sequence ID" value="ACT06995.1"/>
    <property type="molecule type" value="Genomic_DNA"/>
</dbReference>
<dbReference type="InterPro" id="IPR051850">
    <property type="entry name" value="Polysacch_Lyase_4"/>
</dbReference>
<dbReference type="GO" id="GO:0030246">
    <property type="term" value="F:carbohydrate binding"/>
    <property type="evidence" value="ECO:0007669"/>
    <property type="project" value="InterPro"/>
</dbReference>
<dbReference type="CDD" id="cd10316">
    <property type="entry name" value="RGL4_M"/>
    <property type="match status" value="1"/>
</dbReference>
<dbReference type="InterPro" id="IPR029411">
    <property type="entry name" value="RG-lyase_III"/>
</dbReference>
<keyword evidence="6" id="KW-0732">Signal</keyword>
<comment type="similarity">
    <text evidence="3">Belongs to the polysaccharide lyase 4 family.</text>
</comment>
<dbReference type="SUPFAM" id="SSF74650">
    <property type="entry name" value="Galactose mutarotase-like"/>
    <property type="match status" value="1"/>
</dbReference>
<dbReference type="STRING" id="561229.Dd1591_2152"/>
<organism evidence="10 11">
    <name type="scientific">Dickeya chrysanthemi (strain Ech1591)</name>
    <name type="common">Dickeya zeae (strain Ech1591)</name>
    <dbReference type="NCBI Taxonomy" id="561229"/>
    <lineage>
        <taxon>Bacteria</taxon>
        <taxon>Pseudomonadati</taxon>
        <taxon>Pseudomonadota</taxon>
        <taxon>Gammaproteobacteria</taxon>
        <taxon>Enterobacterales</taxon>
        <taxon>Pectobacteriaceae</taxon>
        <taxon>Dickeya</taxon>
    </lineage>
</organism>
<dbReference type="Pfam" id="PF06045">
    <property type="entry name" value="Rhamnogal_lyase"/>
    <property type="match status" value="1"/>
</dbReference>
<dbReference type="InterPro" id="IPR029413">
    <property type="entry name" value="RG-lyase_II"/>
</dbReference>
<dbReference type="Gene3D" id="2.60.120.260">
    <property type="entry name" value="Galactose-binding domain-like"/>
    <property type="match status" value="1"/>
</dbReference>
<dbReference type="Pfam" id="PF14683">
    <property type="entry name" value="CBM-like"/>
    <property type="match status" value="1"/>
</dbReference>
<keyword evidence="5" id="KW-0964">Secreted</keyword>
<evidence type="ECO:0000259" key="8">
    <source>
        <dbReference type="Pfam" id="PF14683"/>
    </source>
</evidence>
<dbReference type="InterPro" id="IPR014718">
    <property type="entry name" value="GH-type_carb-bd"/>
</dbReference>
<comment type="catalytic activity">
    <reaction evidence="1">
        <text>Endotype eliminative cleavage of L-alpha-rhamnopyranosyl-(1-&gt;4)-alpha-D-galactopyranosyluronic acid bonds of rhamnogalacturonan I domains in ramified hairy regions of pectin leaving L-rhamnopyranose at the reducing end and 4-deoxy-4,5-unsaturated D-galactopyranosyluronic acid at the non-reducing end.</text>
        <dbReference type="EC" id="4.2.2.23"/>
    </reaction>
</comment>
<dbReference type="CAZy" id="PL4">
    <property type="family name" value="Polysaccharide Lyase Family 4"/>
</dbReference>
<dbReference type="SUPFAM" id="SSF49452">
    <property type="entry name" value="Starch-binding domain-like"/>
    <property type="match status" value="1"/>
</dbReference>
<dbReference type="InterPro" id="IPR008979">
    <property type="entry name" value="Galactose-bd-like_sf"/>
</dbReference>
<evidence type="ECO:0000256" key="5">
    <source>
        <dbReference type="ARBA" id="ARBA00022525"/>
    </source>
</evidence>
<dbReference type="eggNOG" id="ENOG502ZAF0">
    <property type="taxonomic scope" value="Bacteria"/>
</dbReference>
<dbReference type="InterPro" id="IPR010325">
    <property type="entry name" value="Rhamnogal_lyase"/>
</dbReference>
<accession>C6CIE9</accession>
<evidence type="ECO:0000256" key="7">
    <source>
        <dbReference type="ARBA" id="ARBA00023239"/>
    </source>
</evidence>
<evidence type="ECO:0000313" key="11">
    <source>
        <dbReference type="Proteomes" id="UP000002735"/>
    </source>
</evidence>
<reference evidence="10 11" key="1">
    <citation type="submission" date="2009-06" db="EMBL/GenBank/DDBJ databases">
        <title>Complete sequence of Dickeya zeae Ech1591.</title>
        <authorList>
            <consortium name="US DOE Joint Genome Institute"/>
            <person name="Lucas S."/>
            <person name="Copeland A."/>
            <person name="Lapidus A."/>
            <person name="Glavina del Rio T."/>
            <person name="Tice H."/>
            <person name="Bruce D."/>
            <person name="Goodwin L."/>
            <person name="Pitluck S."/>
            <person name="Chertkov O."/>
            <person name="Brettin T."/>
            <person name="Detter J.C."/>
            <person name="Han C."/>
            <person name="Larimer F."/>
            <person name="Land M."/>
            <person name="Hauser L."/>
            <person name="Kyrpides N."/>
            <person name="Ovchinnikova G."/>
            <person name="Balakrishnan V."/>
            <person name="Glasner J."/>
            <person name="Perna N.T."/>
        </authorList>
    </citation>
    <scope>NUCLEOTIDE SEQUENCE [LARGE SCALE GENOMIC DNA]</scope>
    <source>
        <strain evidence="10 11">Ech1591</strain>
    </source>
</reference>
<evidence type="ECO:0000313" key="10">
    <source>
        <dbReference type="EMBL" id="ACT06995.1"/>
    </source>
</evidence>
<dbReference type="CDD" id="cd10320">
    <property type="entry name" value="RGL4_N"/>
    <property type="match status" value="1"/>
</dbReference>
<evidence type="ECO:0000259" key="9">
    <source>
        <dbReference type="Pfam" id="PF14686"/>
    </source>
</evidence>
<evidence type="ECO:0000256" key="4">
    <source>
        <dbReference type="ARBA" id="ARBA00012437"/>
    </source>
</evidence>
<dbReference type="Gene3D" id="2.70.98.10">
    <property type="match status" value="1"/>
</dbReference>
<dbReference type="GO" id="GO:0005576">
    <property type="term" value="C:extracellular region"/>
    <property type="evidence" value="ECO:0007669"/>
    <property type="project" value="UniProtKB-SubCell"/>
</dbReference>
<proteinExistence type="inferred from homology"/>
<dbReference type="Gene3D" id="2.60.40.1120">
    <property type="entry name" value="Carboxypeptidase-like, regulatory domain"/>
    <property type="match status" value="1"/>
</dbReference>
<evidence type="ECO:0000256" key="6">
    <source>
        <dbReference type="ARBA" id="ARBA00022729"/>
    </source>
</evidence>
<dbReference type="InterPro" id="IPR013784">
    <property type="entry name" value="Carb-bd-like_fold"/>
</dbReference>
<dbReference type="InterPro" id="IPR011013">
    <property type="entry name" value="Gal_mutarotase_sf_dom"/>
</dbReference>
<gene>
    <name evidence="10" type="ordered locus">Dd1591_2152</name>
</gene>
<keyword evidence="7 10" id="KW-0456">Lyase</keyword>